<feature type="compositionally biased region" description="Basic and acidic residues" evidence="1">
    <location>
        <begin position="349"/>
        <end position="362"/>
    </location>
</feature>
<evidence type="ECO:0000256" key="1">
    <source>
        <dbReference type="SAM" id="MobiDB-lite"/>
    </source>
</evidence>
<protein>
    <recommendedName>
        <fullName evidence="2">F-box domain-containing protein</fullName>
    </recommendedName>
</protein>
<dbReference type="Pfam" id="PF00646">
    <property type="entry name" value="F-box"/>
    <property type="match status" value="1"/>
</dbReference>
<evidence type="ECO:0000259" key="2">
    <source>
        <dbReference type="Pfam" id="PF00646"/>
    </source>
</evidence>
<dbReference type="PANTHER" id="PTHR34591:SF58">
    <property type="entry name" value="F-BOX DOMAIN-CONTAINING PROTEIN"/>
    <property type="match status" value="1"/>
</dbReference>
<evidence type="ECO:0000313" key="3">
    <source>
        <dbReference type="EMBL" id="CAL4943730.1"/>
    </source>
</evidence>
<organism evidence="3 4">
    <name type="scientific">Urochloa decumbens</name>
    <dbReference type="NCBI Taxonomy" id="240449"/>
    <lineage>
        <taxon>Eukaryota</taxon>
        <taxon>Viridiplantae</taxon>
        <taxon>Streptophyta</taxon>
        <taxon>Embryophyta</taxon>
        <taxon>Tracheophyta</taxon>
        <taxon>Spermatophyta</taxon>
        <taxon>Magnoliopsida</taxon>
        <taxon>Liliopsida</taxon>
        <taxon>Poales</taxon>
        <taxon>Poaceae</taxon>
        <taxon>PACMAD clade</taxon>
        <taxon>Panicoideae</taxon>
        <taxon>Panicodae</taxon>
        <taxon>Paniceae</taxon>
        <taxon>Melinidinae</taxon>
        <taxon>Urochloa</taxon>
    </lineage>
</organism>
<proteinExistence type="predicted"/>
<sequence>MDLLPNDLLADVLARLHPSLRSLALSRCVCRAWRAAVDALRLIRADLLPLSVCGIFVSMGHEPAPPEFFSPPSMARRIAGKLDGYVEKLEAIPQIINCCNGLLLLGGQVVNPATRRQARLPPWPGYDGEHLAFDPAESPHYTVLLNSRHYWRDKKLAGGSEWPPSPYTFCVYSSSSSTGMWEERPFVREGGPAATVADVRSAREPDYRHDVYYHGALYVHCRGDFIMRITLSEEKYQVIKLPAGINASVYDQIYLGKSKGGVCCGIVDYNKQRFQVLFLNEFDGKIEWVLKHDINLETVRLARNRDGQPWILQDSNPVEYDNQGVKVKEALEWDSDNDDGPWTDEDDSEGMKAKETLERGSDNDANPGEDDNGGIRVIETLDWDFDFDDLLENTCEEWHPQCIFIFGFHPYKEVAFLWLSGDGVVACHLNSLKIQDLGNLDVPYRGDVVDTAFVYAPCWMGELSK</sequence>
<dbReference type="EMBL" id="OZ075126">
    <property type="protein sequence ID" value="CAL4943730.1"/>
    <property type="molecule type" value="Genomic_DNA"/>
</dbReference>
<accession>A0ABC8YFW9</accession>
<reference evidence="3 4" key="2">
    <citation type="submission" date="2024-10" db="EMBL/GenBank/DDBJ databases">
        <authorList>
            <person name="Ryan C."/>
        </authorList>
    </citation>
    <scope>NUCLEOTIDE SEQUENCE [LARGE SCALE GENOMIC DNA]</scope>
</reference>
<reference evidence="4" key="1">
    <citation type="submission" date="2024-06" db="EMBL/GenBank/DDBJ databases">
        <authorList>
            <person name="Ryan C."/>
        </authorList>
    </citation>
    <scope>NUCLEOTIDE SEQUENCE [LARGE SCALE GENOMIC DNA]</scope>
</reference>
<feature type="compositionally biased region" description="Acidic residues" evidence="1">
    <location>
        <begin position="332"/>
        <end position="348"/>
    </location>
</feature>
<feature type="domain" description="F-box" evidence="2">
    <location>
        <begin position="3"/>
        <end position="42"/>
    </location>
</feature>
<dbReference type="AlphaFoldDB" id="A0ABC8YFW9"/>
<gene>
    <name evidence="3" type="ORF">URODEC1_LOCUS34350</name>
</gene>
<dbReference type="PANTHER" id="PTHR34591">
    <property type="entry name" value="OS03G0653100 PROTEIN-RELATED"/>
    <property type="match status" value="1"/>
</dbReference>
<dbReference type="InterPro" id="IPR001810">
    <property type="entry name" value="F-box_dom"/>
</dbReference>
<name>A0ABC8YFW9_9POAL</name>
<dbReference type="SUPFAM" id="SSF81383">
    <property type="entry name" value="F-box domain"/>
    <property type="match status" value="1"/>
</dbReference>
<keyword evidence="4" id="KW-1185">Reference proteome</keyword>
<dbReference type="Proteomes" id="UP001497457">
    <property type="component" value="Chromosome 16b"/>
</dbReference>
<feature type="region of interest" description="Disordered" evidence="1">
    <location>
        <begin position="330"/>
        <end position="374"/>
    </location>
</feature>
<dbReference type="InterPro" id="IPR036047">
    <property type="entry name" value="F-box-like_dom_sf"/>
</dbReference>
<evidence type="ECO:0000313" key="4">
    <source>
        <dbReference type="Proteomes" id="UP001497457"/>
    </source>
</evidence>